<reference evidence="3" key="1">
    <citation type="submission" date="2021-03" db="EMBL/GenBank/DDBJ databases">
        <title>Evolutionary innovations through gain and loss of genes in the ectomycorrhizal Boletales.</title>
        <authorList>
            <person name="Wu G."/>
            <person name="Miyauchi S."/>
            <person name="Morin E."/>
            <person name="Yang Z.-L."/>
            <person name="Xu J."/>
            <person name="Martin F.M."/>
        </authorList>
    </citation>
    <scope>NUCLEOTIDE SEQUENCE</scope>
    <source>
        <strain evidence="3">BR01</strain>
    </source>
</reference>
<gene>
    <name evidence="3" type="ORF">JVT61DRAFT_82</name>
</gene>
<dbReference type="Gene3D" id="1.20.5.340">
    <property type="match status" value="1"/>
</dbReference>
<protein>
    <submittedName>
        <fullName evidence="3">Tropomyosin</fullName>
    </submittedName>
</protein>
<dbReference type="OrthoDB" id="128924at2759"/>
<dbReference type="SUPFAM" id="SSF57997">
    <property type="entry name" value="Tropomyosin"/>
    <property type="match status" value="1"/>
</dbReference>
<dbReference type="EMBL" id="JAGFBS010000001">
    <property type="protein sequence ID" value="KAG6381500.1"/>
    <property type="molecule type" value="Genomic_DNA"/>
</dbReference>
<evidence type="ECO:0000313" key="4">
    <source>
        <dbReference type="Proteomes" id="UP000683000"/>
    </source>
</evidence>
<dbReference type="Proteomes" id="UP000683000">
    <property type="component" value="Unassembled WGS sequence"/>
</dbReference>
<comment type="caution">
    <text evidence="3">The sequence shown here is derived from an EMBL/GenBank/DDBJ whole genome shotgun (WGS) entry which is preliminary data.</text>
</comment>
<feature type="coiled-coil region" evidence="2">
    <location>
        <begin position="1"/>
        <end position="175"/>
    </location>
</feature>
<keyword evidence="4" id="KW-1185">Reference proteome</keyword>
<proteinExistence type="predicted"/>
<dbReference type="InterPro" id="IPR000533">
    <property type="entry name" value="Tropomyosin"/>
</dbReference>
<accession>A0A8I3AGG8</accession>
<dbReference type="FunFam" id="1.20.5.340:FF:000001">
    <property type="entry name" value="Tropomyosin alpha-1 chain isoform 2"/>
    <property type="match status" value="1"/>
</dbReference>
<sequence length="179" mass="20567">MEKIKEKMNLIRAEADNAIARAEAAETKNKAYEQQLLEKEQAITSLNVQLARLDGDLEAAEAKLAVAKTAQADGEQSKSTNDALARKVVLLEEELDAAEKNCQGDDRKVRRVRRRSSRDLADRLSRLRQVDVKAEHFERQVQRAEQERDQWEQKYEDMHAKYKNSQAELDNLTKEMEGI</sequence>
<evidence type="ECO:0000313" key="3">
    <source>
        <dbReference type="EMBL" id="KAG6381500.1"/>
    </source>
</evidence>
<keyword evidence="1 2" id="KW-0175">Coiled coil</keyword>
<organism evidence="3 4">
    <name type="scientific">Boletus reticuloceps</name>
    <dbReference type="NCBI Taxonomy" id="495285"/>
    <lineage>
        <taxon>Eukaryota</taxon>
        <taxon>Fungi</taxon>
        <taxon>Dikarya</taxon>
        <taxon>Basidiomycota</taxon>
        <taxon>Agaricomycotina</taxon>
        <taxon>Agaricomycetes</taxon>
        <taxon>Agaricomycetidae</taxon>
        <taxon>Boletales</taxon>
        <taxon>Boletineae</taxon>
        <taxon>Boletaceae</taxon>
        <taxon>Boletoideae</taxon>
        <taxon>Boletus</taxon>
    </lineage>
</organism>
<dbReference type="AlphaFoldDB" id="A0A8I3AGG8"/>
<evidence type="ECO:0000256" key="2">
    <source>
        <dbReference type="SAM" id="Coils"/>
    </source>
</evidence>
<dbReference type="Pfam" id="PF00261">
    <property type="entry name" value="Tropomyosin"/>
    <property type="match status" value="1"/>
</dbReference>
<evidence type="ECO:0000256" key="1">
    <source>
        <dbReference type="ARBA" id="ARBA00023054"/>
    </source>
</evidence>
<name>A0A8I3AGG8_9AGAM</name>